<keyword evidence="2" id="KW-1185">Reference proteome</keyword>
<name>A0A075MMA2_9ARCH</name>
<dbReference type="AlphaFoldDB" id="A0A075MMA2"/>
<accession>A0A075MMA2</accession>
<evidence type="ECO:0000313" key="2">
    <source>
        <dbReference type="Proteomes" id="UP000028194"/>
    </source>
</evidence>
<dbReference type="HOGENOM" id="CLU_200166_0_0_2"/>
<dbReference type="Proteomes" id="UP000028194">
    <property type="component" value="Chromosome"/>
</dbReference>
<dbReference type="STRING" id="1459636.NTE_00163"/>
<dbReference type="EMBL" id="CP007174">
    <property type="protein sequence ID" value="AIF82245.1"/>
    <property type="molecule type" value="Genomic_DNA"/>
</dbReference>
<protein>
    <submittedName>
        <fullName evidence="1">Uncharacterized protein</fullName>
    </submittedName>
</protein>
<dbReference type="KEGG" id="nev:NTE_00163"/>
<evidence type="ECO:0000313" key="1">
    <source>
        <dbReference type="EMBL" id="AIF82245.1"/>
    </source>
</evidence>
<sequence>MLYQSTEFIARMQIKPIEIKKLQWRAGRGLPYCHTCGEYATSEAYFDVQNYVVVQRYCEKCLLAGEYDI</sequence>
<organism evidence="1 2">
    <name type="scientific">Candidatus Nitrososphaera evergladensis SR1</name>
    <dbReference type="NCBI Taxonomy" id="1459636"/>
    <lineage>
        <taxon>Archaea</taxon>
        <taxon>Nitrososphaerota</taxon>
        <taxon>Nitrososphaeria</taxon>
        <taxon>Nitrososphaerales</taxon>
        <taxon>Nitrososphaeraceae</taxon>
        <taxon>Nitrososphaera</taxon>
    </lineage>
</organism>
<proteinExistence type="predicted"/>
<reference evidence="1 2" key="1">
    <citation type="journal article" date="2014" name="PLoS ONE">
        <title>Genome Sequence of Candidatus Nitrososphaera evergladensis from Group I.1b Enriched from Everglades Soil Reveals Novel Genomic Features of the Ammonia-Oxidizing Archaea.</title>
        <authorList>
            <person name="Zhalnina K.V."/>
            <person name="Dias R."/>
            <person name="Leonard M.T."/>
            <person name="Dorr de Quadros P."/>
            <person name="Camargo F.A."/>
            <person name="Drew J.C."/>
            <person name="Farmerie W.G."/>
            <person name="Daroub S.H."/>
            <person name="Triplett E.W."/>
        </authorList>
    </citation>
    <scope>NUCLEOTIDE SEQUENCE [LARGE SCALE GENOMIC DNA]</scope>
    <source>
        <strain evidence="1 2">SR1</strain>
    </source>
</reference>
<gene>
    <name evidence="1" type="ORF">NTE_00163</name>
</gene>